<feature type="transmembrane region" description="Helical" evidence="1">
    <location>
        <begin position="68"/>
        <end position="87"/>
    </location>
</feature>
<keyword evidence="1" id="KW-0812">Transmembrane</keyword>
<feature type="transmembrane region" description="Helical" evidence="1">
    <location>
        <begin position="126"/>
        <end position="147"/>
    </location>
</feature>
<feature type="transmembrane region" description="Helical" evidence="1">
    <location>
        <begin position="12"/>
        <end position="35"/>
    </location>
</feature>
<comment type="caution">
    <text evidence="2">The sequence shown here is derived from an EMBL/GenBank/DDBJ whole genome shotgun (WGS) entry which is preliminary data.</text>
</comment>
<gene>
    <name evidence="2" type="ORF">JL107_01850</name>
</gene>
<keyword evidence="1" id="KW-0472">Membrane</keyword>
<dbReference type="AlphaFoldDB" id="A0A938YHH1"/>
<organism evidence="2 3">
    <name type="scientific">Nakamurella flavida</name>
    <dbReference type="NCBI Taxonomy" id="363630"/>
    <lineage>
        <taxon>Bacteria</taxon>
        <taxon>Bacillati</taxon>
        <taxon>Actinomycetota</taxon>
        <taxon>Actinomycetes</taxon>
        <taxon>Nakamurellales</taxon>
        <taxon>Nakamurellaceae</taxon>
        <taxon>Nakamurella</taxon>
    </lineage>
</organism>
<proteinExistence type="predicted"/>
<keyword evidence="3" id="KW-1185">Reference proteome</keyword>
<evidence type="ECO:0000256" key="1">
    <source>
        <dbReference type="SAM" id="Phobius"/>
    </source>
</evidence>
<evidence type="ECO:0000313" key="2">
    <source>
        <dbReference type="EMBL" id="MBM9475179.1"/>
    </source>
</evidence>
<keyword evidence="1" id="KW-1133">Transmembrane helix</keyword>
<dbReference type="EMBL" id="JAERWL010000002">
    <property type="protein sequence ID" value="MBM9475179.1"/>
    <property type="molecule type" value="Genomic_DNA"/>
</dbReference>
<evidence type="ECO:0000313" key="3">
    <source>
        <dbReference type="Proteomes" id="UP000663801"/>
    </source>
</evidence>
<protein>
    <submittedName>
        <fullName evidence="2">Uncharacterized protein</fullName>
    </submittedName>
</protein>
<accession>A0A938YHH1</accession>
<dbReference type="PROSITE" id="PS51257">
    <property type="entry name" value="PROKAR_LIPOPROTEIN"/>
    <property type="match status" value="1"/>
</dbReference>
<sequence>MTDSRPLVRSRTGAPAVLLVLSCALVVAGLFLPWLRSGSVERNSFQVAAVIDRLALVRDSSLSWLPDAWPGVAVVVLVPIALLVTGLRRWAGGCALTVGVLTLGLGVATLVLGSGRAGAGIRLAPAGPVVLALGAAGLVVTGVLLLVRARPIGAKPIPTGGPGSRSAPG</sequence>
<dbReference type="RefSeq" id="WP_205255323.1">
    <property type="nucleotide sequence ID" value="NZ_BAAAPV010000001.1"/>
</dbReference>
<feature type="transmembrane region" description="Helical" evidence="1">
    <location>
        <begin position="94"/>
        <end position="114"/>
    </location>
</feature>
<reference evidence="2" key="1">
    <citation type="submission" date="2021-01" db="EMBL/GenBank/DDBJ databases">
        <title>KCTC 19127 draft genome.</title>
        <authorList>
            <person name="An D."/>
        </authorList>
    </citation>
    <scope>NUCLEOTIDE SEQUENCE</scope>
    <source>
        <strain evidence="2">KCTC 19127</strain>
    </source>
</reference>
<dbReference type="Proteomes" id="UP000663801">
    <property type="component" value="Unassembled WGS sequence"/>
</dbReference>
<name>A0A938YHH1_9ACTN</name>